<evidence type="ECO:0000313" key="2">
    <source>
        <dbReference type="EMBL" id="CDI84891.1"/>
    </source>
</evidence>
<dbReference type="Proteomes" id="UP000018201">
    <property type="component" value="Unassembled WGS sequence"/>
</dbReference>
<evidence type="ECO:0000313" key="3">
    <source>
        <dbReference type="Proteomes" id="UP000018201"/>
    </source>
</evidence>
<keyword evidence="3" id="KW-1185">Reference proteome</keyword>
<sequence length="429" mass="45874">MPEPCLLQLSTEAKEAPYNEAATLAVEFFVTAEKAILGSLQAFCTFLGKVHETGTFSSWSSEEENVGKCSGSDAQPCESLTKEGTMHPSEDCCQLATVNYELSLTPFSFPATFCEQFIKETFTFTVVRTQDLNQDGAQRKDTQTKTSAKSDGREKGGKRAGPPRSIIPPGESRVAEMPVGALLLLKEGERMQPPEGVQEVLATIPGVVSLRIEVKAVTSLLSPELRHLLNPVWFLIRDVRYLPLTSPDLQKPQPNDAPECTAENAASAVAPAAGAGAAASASATPVVSSGAPASESKGACAEIHLRGESSSEGRCSTAGPFEYFARAQVLGKETEAVPSSVSVSISLPQQGINRLFFAAPLWNKVAAQAKQLQRKEEGRFGYMLQGSNSKVGMKGAAIYEGDVDILTGFLIADGRQASMPQSEFYFVNH</sequence>
<dbReference type="AlphaFoldDB" id="U6GX92"/>
<feature type="compositionally biased region" description="Basic and acidic residues" evidence="1">
    <location>
        <begin position="137"/>
        <end position="157"/>
    </location>
</feature>
<name>U6GX92_9EIME</name>
<accession>U6GX92</accession>
<protein>
    <submittedName>
        <fullName evidence="2">Uncharacterized protein</fullName>
    </submittedName>
</protein>
<dbReference type="OrthoDB" id="347115at2759"/>
<evidence type="ECO:0000256" key="1">
    <source>
        <dbReference type="SAM" id="MobiDB-lite"/>
    </source>
</evidence>
<proteinExistence type="predicted"/>
<reference evidence="2" key="1">
    <citation type="submission" date="2013-10" db="EMBL/GenBank/DDBJ databases">
        <title>Genomic analysis of the causative agents of coccidiosis in chickens.</title>
        <authorList>
            <person name="Reid A.J."/>
            <person name="Blake D."/>
            <person name="Billington K."/>
            <person name="Browne H."/>
            <person name="Dunn M."/>
            <person name="Hung S."/>
            <person name="Kawahara F."/>
            <person name="Miranda-Saavedra D."/>
            <person name="Mourier T."/>
            <person name="Nagra H."/>
            <person name="Otto T.D."/>
            <person name="Rawlings N."/>
            <person name="Sanchez A."/>
            <person name="Sanders M."/>
            <person name="Subramaniam C."/>
            <person name="Tay Y."/>
            <person name="Dear P."/>
            <person name="Doerig C."/>
            <person name="Gruber A."/>
            <person name="Parkinson J."/>
            <person name="Shirley M."/>
            <person name="Wan K.L."/>
            <person name="Berriman M."/>
            <person name="Tomley F."/>
            <person name="Pain A."/>
        </authorList>
    </citation>
    <scope>NUCLEOTIDE SEQUENCE [LARGE SCALE GENOMIC DNA]</scope>
    <source>
        <strain evidence="2">Houghton</strain>
    </source>
</reference>
<feature type="region of interest" description="Disordered" evidence="1">
    <location>
        <begin position="135"/>
        <end position="172"/>
    </location>
</feature>
<gene>
    <name evidence="2" type="ORF">EPH_0066680</name>
</gene>
<dbReference type="VEuPathDB" id="ToxoDB:EPH_0066680"/>
<reference evidence="2" key="2">
    <citation type="submission" date="2013-10" db="EMBL/GenBank/DDBJ databases">
        <authorList>
            <person name="Aslett M."/>
        </authorList>
    </citation>
    <scope>NUCLEOTIDE SEQUENCE [LARGE SCALE GENOMIC DNA]</scope>
    <source>
        <strain evidence="2">Houghton</strain>
    </source>
</reference>
<organism evidence="2 3">
    <name type="scientific">Eimeria praecox</name>
    <dbReference type="NCBI Taxonomy" id="51316"/>
    <lineage>
        <taxon>Eukaryota</taxon>
        <taxon>Sar</taxon>
        <taxon>Alveolata</taxon>
        <taxon>Apicomplexa</taxon>
        <taxon>Conoidasida</taxon>
        <taxon>Coccidia</taxon>
        <taxon>Eucoccidiorida</taxon>
        <taxon>Eimeriorina</taxon>
        <taxon>Eimeriidae</taxon>
        <taxon>Eimeria</taxon>
    </lineage>
</organism>
<dbReference type="EMBL" id="HG693149">
    <property type="protein sequence ID" value="CDI84891.1"/>
    <property type="molecule type" value="Genomic_DNA"/>
</dbReference>